<organism evidence="1 2">
    <name type="scientific">Paramarasmius palmivorus</name>
    <dbReference type="NCBI Taxonomy" id="297713"/>
    <lineage>
        <taxon>Eukaryota</taxon>
        <taxon>Fungi</taxon>
        <taxon>Dikarya</taxon>
        <taxon>Basidiomycota</taxon>
        <taxon>Agaricomycotina</taxon>
        <taxon>Agaricomycetes</taxon>
        <taxon>Agaricomycetidae</taxon>
        <taxon>Agaricales</taxon>
        <taxon>Marasmiineae</taxon>
        <taxon>Marasmiaceae</taxon>
        <taxon>Paramarasmius</taxon>
    </lineage>
</organism>
<comment type="caution">
    <text evidence="1">The sequence shown here is derived from an EMBL/GenBank/DDBJ whole genome shotgun (WGS) entry which is preliminary data.</text>
</comment>
<sequence length="143" mass="16242">MSANLLAIVLRSLPPEERETYEEYSTLRTDMDFIVANRDKVRGLNSMDIIQKTATIELTSRVLERGIRSLVSVTRIVSFLSVLVEEKEHEDDCLQVSTAESEEVQQILSSLNFLTSNQQASLRVLLERVHIGKISRSYTLSNN</sequence>
<gene>
    <name evidence="1" type="ORF">VNI00_018502</name>
</gene>
<evidence type="ECO:0000313" key="1">
    <source>
        <dbReference type="EMBL" id="KAK7017941.1"/>
    </source>
</evidence>
<dbReference type="AlphaFoldDB" id="A0AAW0AYU5"/>
<name>A0AAW0AYU5_9AGAR</name>
<dbReference type="Proteomes" id="UP001383192">
    <property type="component" value="Unassembled WGS sequence"/>
</dbReference>
<protein>
    <submittedName>
        <fullName evidence="1">Uncharacterized protein</fullName>
    </submittedName>
</protein>
<reference evidence="1 2" key="1">
    <citation type="submission" date="2024-01" db="EMBL/GenBank/DDBJ databases">
        <title>A draft genome for a cacao thread blight-causing isolate of Paramarasmius palmivorus.</title>
        <authorList>
            <person name="Baruah I.K."/>
            <person name="Bukari Y."/>
            <person name="Amoako-Attah I."/>
            <person name="Meinhardt L.W."/>
            <person name="Bailey B.A."/>
            <person name="Cohen S.P."/>
        </authorList>
    </citation>
    <scope>NUCLEOTIDE SEQUENCE [LARGE SCALE GENOMIC DNA]</scope>
    <source>
        <strain evidence="1 2">GH-12</strain>
    </source>
</reference>
<keyword evidence="2" id="KW-1185">Reference proteome</keyword>
<dbReference type="EMBL" id="JAYKXP010000241">
    <property type="protein sequence ID" value="KAK7017941.1"/>
    <property type="molecule type" value="Genomic_DNA"/>
</dbReference>
<proteinExistence type="predicted"/>
<accession>A0AAW0AYU5</accession>
<evidence type="ECO:0000313" key="2">
    <source>
        <dbReference type="Proteomes" id="UP001383192"/>
    </source>
</evidence>